<evidence type="ECO:0000313" key="3">
    <source>
        <dbReference type="Proteomes" id="UP000469011"/>
    </source>
</evidence>
<evidence type="ECO:0000313" key="2">
    <source>
        <dbReference type="EMBL" id="NDW07458.1"/>
    </source>
</evidence>
<evidence type="ECO:0000259" key="1">
    <source>
        <dbReference type="Pfam" id="PF03869"/>
    </source>
</evidence>
<dbReference type="GO" id="GO:0003677">
    <property type="term" value="F:DNA binding"/>
    <property type="evidence" value="ECO:0007669"/>
    <property type="project" value="UniProtKB-KW"/>
</dbReference>
<name>A0A6N9TF16_9HYPH</name>
<dbReference type="RefSeq" id="WP_163465916.1">
    <property type="nucleotide sequence ID" value="NZ_JAAAMG010000030.1"/>
</dbReference>
<dbReference type="InterPro" id="IPR005569">
    <property type="entry name" value="Arc_DNA-bd_dom"/>
</dbReference>
<dbReference type="GO" id="GO:0006355">
    <property type="term" value="P:regulation of DNA-templated transcription"/>
    <property type="evidence" value="ECO:0007669"/>
    <property type="project" value="InterPro"/>
</dbReference>
<reference evidence="2 3" key="1">
    <citation type="submission" date="2020-01" db="EMBL/GenBank/DDBJ databases">
        <title>Jiella pacifica sp. nov.</title>
        <authorList>
            <person name="Xue Z."/>
            <person name="Zhu S."/>
            <person name="Chen J."/>
            <person name="Yang J."/>
        </authorList>
    </citation>
    <scope>NUCLEOTIDE SEQUENCE [LARGE SCALE GENOMIC DNA]</scope>
    <source>
        <strain evidence="2 3">40Bstr34</strain>
    </source>
</reference>
<organism evidence="2 3">
    <name type="scientific">Jiella pacifica</name>
    <dbReference type="NCBI Taxonomy" id="2696469"/>
    <lineage>
        <taxon>Bacteria</taxon>
        <taxon>Pseudomonadati</taxon>
        <taxon>Pseudomonadota</taxon>
        <taxon>Alphaproteobacteria</taxon>
        <taxon>Hyphomicrobiales</taxon>
        <taxon>Aurantimonadaceae</taxon>
        <taxon>Jiella</taxon>
    </lineage>
</organism>
<dbReference type="EMBL" id="JAAAMG010000030">
    <property type="protein sequence ID" value="NDW07458.1"/>
    <property type="molecule type" value="Genomic_DNA"/>
</dbReference>
<feature type="domain" description="Arc-like DNA binding" evidence="1">
    <location>
        <begin position="9"/>
        <end position="40"/>
    </location>
</feature>
<dbReference type="Pfam" id="PF03869">
    <property type="entry name" value="Arc"/>
    <property type="match status" value="1"/>
</dbReference>
<dbReference type="InterPro" id="IPR010985">
    <property type="entry name" value="Ribbon_hlx_hlx"/>
</dbReference>
<dbReference type="Gene3D" id="1.10.1220.10">
    <property type="entry name" value="Met repressor-like"/>
    <property type="match status" value="1"/>
</dbReference>
<protein>
    <submittedName>
        <fullName evidence="2">Arc family DNA-binding protein</fullName>
    </submittedName>
</protein>
<gene>
    <name evidence="2" type="ORF">GTK09_23865</name>
</gene>
<comment type="caution">
    <text evidence="2">The sequence shown here is derived from an EMBL/GenBank/DDBJ whole genome shotgun (WGS) entry which is preliminary data.</text>
</comment>
<dbReference type="SUPFAM" id="SSF47598">
    <property type="entry name" value="Ribbon-helix-helix"/>
    <property type="match status" value="1"/>
</dbReference>
<dbReference type="InterPro" id="IPR013321">
    <property type="entry name" value="Arc_rbn_hlx_hlx"/>
</dbReference>
<proteinExistence type="predicted"/>
<keyword evidence="3" id="KW-1185">Reference proteome</keyword>
<sequence length="155" mass="17832">MADEEIRMTLRLPVQLRDRISAAAAVRNRSMNGEIVARLESRIEPDEQDGSFRIWLPHRLLERILHQAEQNEEDPNLLIVGALKEHFPETGSALDALRTARQKMEEELLKSSDSEMRKYAEHSIRQIDEMIAIASDAAEEKRAKNAQPLPWRHST</sequence>
<dbReference type="Proteomes" id="UP000469011">
    <property type="component" value="Unassembled WGS sequence"/>
</dbReference>
<dbReference type="AlphaFoldDB" id="A0A6N9TF16"/>
<keyword evidence="2" id="KW-0238">DNA-binding</keyword>
<accession>A0A6N9TF16</accession>